<name>A0A9W4GP55_9ACTN</name>
<comment type="caution">
    <text evidence="2">The sequence shown here is derived from an EMBL/GenBank/DDBJ whole genome shotgun (WGS) entry which is preliminary data.</text>
</comment>
<dbReference type="AlphaFoldDB" id="A0A9W4GP55"/>
<feature type="region of interest" description="Disordered" evidence="1">
    <location>
        <begin position="17"/>
        <end position="57"/>
    </location>
</feature>
<dbReference type="EMBL" id="CAJSLV010000043">
    <property type="protein sequence ID" value="CAG6392115.1"/>
    <property type="molecule type" value="Genomic_DNA"/>
</dbReference>
<protein>
    <submittedName>
        <fullName evidence="2">Uncharacterized protein</fullName>
    </submittedName>
</protein>
<gene>
    <name evidence="2" type="ORF">SCOCK_150087</name>
</gene>
<organism evidence="2 3">
    <name type="scientific">Actinacidiphila cocklensis</name>
    <dbReference type="NCBI Taxonomy" id="887465"/>
    <lineage>
        <taxon>Bacteria</taxon>
        <taxon>Bacillati</taxon>
        <taxon>Actinomycetota</taxon>
        <taxon>Actinomycetes</taxon>
        <taxon>Kitasatosporales</taxon>
        <taxon>Streptomycetaceae</taxon>
        <taxon>Actinacidiphila</taxon>
    </lineage>
</organism>
<evidence type="ECO:0000313" key="2">
    <source>
        <dbReference type="EMBL" id="CAG6392115.1"/>
    </source>
</evidence>
<evidence type="ECO:0000256" key="1">
    <source>
        <dbReference type="SAM" id="MobiDB-lite"/>
    </source>
</evidence>
<proteinExistence type="predicted"/>
<accession>A0A9W4GP55</accession>
<keyword evidence="3" id="KW-1185">Reference proteome</keyword>
<evidence type="ECO:0000313" key="3">
    <source>
        <dbReference type="Proteomes" id="UP001152519"/>
    </source>
</evidence>
<dbReference type="Proteomes" id="UP001152519">
    <property type="component" value="Unassembled WGS sequence"/>
</dbReference>
<reference evidence="2" key="1">
    <citation type="submission" date="2021-05" db="EMBL/GenBank/DDBJ databases">
        <authorList>
            <person name="Arsene-Ploetze F."/>
        </authorList>
    </citation>
    <scope>NUCLEOTIDE SEQUENCE</scope>
    <source>
        <strain evidence="2">DSM 42138</strain>
    </source>
</reference>
<sequence length="57" mass="6354">MCRERCTLGKVPNDRRRVVRPDVGVNTSRRVPDQPNSLPHRALDRSSAAAVRSTALD</sequence>